<dbReference type="RefSeq" id="WP_146155533.1">
    <property type="nucleotide sequence ID" value="NZ_PVNK01000109.1"/>
</dbReference>
<dbReference type="Proteomes" id="UP000237968">
    <property type="component" value="Unassembled WGS sequence"/>
</dbReference>
<protein>
    <recommendedName>
        <fullName evidence="3">Lipoprotein</fullName>
    </recommendedName>
</protein>
<reference evidence="1 2" key="1">
    <citation type="submission" date="2018-03" db="EMBL/GenBank/DDBJ databases">
        <title>Draft Genome Sequences of the Obligatory Marine Myxobacteria Enhygromyxa salina SWB005.</title>
        <authorList>
            <person name="Poehlein A."/>
            <person name="Moghaddam J.A."/>
            <person name="Harms H."/>
            <person name="Alanjari M."/>
            <person name="Koenig G.M."/>
            <person name="Daniel R."/>
            <person name="Schaeberle T.F."/>
        </authorList>
    </citation>
    <scope>NUCLEOTIDE SEQUENCE [LARGE SCALE GENOMIC DNA]</scope>
    <source>
        <strain evidence="1 2">SWB005</strain>
    </source>
</reference>
<name>A0A2S9YCR2_9BACT</name>
<keyword evidence="2" id="KW-1185">Reference proteome</keyword>
<organism evidence="1 2">
    <name type="scientific">Enhygromyxa salina</name>
    <dbReference type="NCBI Taxonomy" id="215803"/>
    <lineage>
        <taxon>Bacteria</taxon>
        <taxon>Pseudomonadati</taxon>
        <taxon>Myxococcota</taxon>
        <taxon>Polyangia</taxon>
        <taxon>Nannocystales</taxon>
        <taxon>Nannocystaceae</taxon>
        <taxon>Enhygromyxa</taxon>
    </lineage>
</organism>
<proteinExistence type="predicted"/>
<comment type="caution">
    <text evidence="1">The sequence shown here is derived from an EMBL/GenBank/DDBJ whole genome shotgun (WGS) entry which is preliminary data.</text>
</comment>
<dbReference type="PROSITE" id="PS51257">
    <property type="entry name" value="PROKAR_LIPOPROTEIN"/>
    <property type="match status" value="1"/>
</dbReference>
<gene>
    <name evidence="1" type="ORF">ENSA5_19940</name>
</gene>
<evidence type="ECO:0008006" key="3">
    <source>
        <dbReference type="Google" id="ProtNLM"/>
    </source>
</evidence>
<evidence type="ECO:0000313" key="1">
    <source>
        <dbReference type="EMBL" id="PRQ02904.1"/>
    </source>
</evidence>
<sequence>MRGTWLITCCFALVACDKGDDTKKRDDLEAAGAAMLGGGKDDKTKAIEEKAAEERRKAFEEKKAKEAAETAKLDAIVSRVVKAGDKPSKDLETACTALITIYEDWVKAIYFDDDGFQLDFFDHKKKNLGVVKAKCAKLQSIPATDCMIEVIKGVSAEDFSEDDAKVVQGRPEYLFDACAKQFAPEKMQ</sequence>
<dbReference type="AlphaFoldDB" id="A0A2S9YCR2"/>
<dbReference type="OrthoDB" id="5522891at2"/>
<accession>A0A2S9YCR2</accession>
<dbReference type="EMBL" id="PVNK01000109">
    <property type="protein sequence ID" value="PRQ02904.1"/>
    <property type="molecule type" value="Genomic_DNA"/>
</dbReference>
<evidence type="ECO:0000313" key="2">
    <source>
        <dbReference type="Proteomes" id="UP000237968"/>
    </source>
</evidence>